<dbReference type="SUPFAM" id="SSF49464">
    <property type="entry name" value="Carboxypeptidase regulatory domain-like"/>
    <property type="match status" value="1"/>
</dbReference>
<dbReference type="InterPro" id="IPR008969">
    <property type="entry name" value="CarboxyPept-like_regulatory"/>
</dbReference>
<dbReference type="Proteomes" id="UP000268094">
    <property type="component" value="Unassembled WGS sequence"/>
</dbReference>
<comment type="subcellular location">
    <subcellularLocation>
        <location evidence="1">Secreted</location>
    </subcellularLocation>
</comment>
<accession>A0A3A8JD97</accession>
<comment type="caution">
    <text evidence="5">The sequence shown here is derived from an EMBL/GenBank/DDBJ whole genome shotgun (WGS) entry which is preliminary data.</text>
</comment>
<keyword evidence="6" id="KW-1185">Reference proteome</keyword>
<protein>
    <recommendedName>
        <fullName evidence="7">Peptidase M11 gametolysin domain-containing protein</fullName>
    </recommendedName>
</protein>
<dbReference type="GO" id="GO:0008237">
    <property type="term" value="F:metallopeptidase activity"/>
    <property type="evidence" value="ECO:0007669"/>
    <property type="project" value="InterPro"/>
</dbReference>
<evidence type="ECO:0000256" key="3">
    <source>
        <dbReference type="ARBA" id="ARBA00022729"/>
    </source>
</evidence>
<evidence type="ECO:0000256" key="2">
    <source>
        <dbReference type="ARBA" id="ARBA00022525"/>
    </source>
</evidence>
<name>A0A3A8JD97_9BACT</name>
<evidence type="ECO:0000256" key="1">
    <source>
        <dbReference type="ARBA" id="ARBA00004613"/>
    </source>
</evidence>
<keyword evidence="4" id="KW-0106">Calcium</keyword>
<dbReference type="InterPro" id="IPR024079">
    <property type="entry name" value="MetalloPept_cat_dom_sf"/>
</dbReference>
<dbReference type="InterPro" id="IPR018247">
    <property type="entry name" value="EF_Hand_1_Ca_BS"/>
</dbReference>
<dbReference type="OrthoDB" id="223957at2"/>
<sequence>MSMFHKNLLTASMALIGLNGCVYGYVYDAATGSPVQDVTVTVASGLCSGTGCGSNPTFQKTDTEGFYVFDAYGNRHGDANVQIITVASGQEATRLLISRTGYRSVNVYHRPKYEQVTQDGQSYDVSLVQPVYLCATNAVDSDGDGVCDAAELKYKTNPYNSDTDGDRISDSAELFGYGGVDLRYFGADPRKKDLFVEMDYYPGLKPTQGALDRVTAAFAAAPVTNPDGSTGIALHLVADQQIAAADVDLDLNPVWPDFDVIKAKYFNARRAPFFHYLLVADHYDGGGSSGISRGIPGHDFIMTLGNWGTPGGTEQQQAGTLMHELGHNIGLMHGGNENANYKPNYLSLMSYSYQLGGLRVDNVNGVLDYSRLRIGTVYESSVNEVYAFAPLSPTTEADLAHYGVRINNTFVSGTASANLDFNNNGAILNAYVAQDLNGDGDKTDVYAASQNDWTALVYDGAGSIGDGWLGNTQGLARSEPFFVVPEKTEACITESQARGGR</sequence>
<keyword evidence="3" id="KW-0732">Signal</keyword>
<dbReference type="EMBL" id="RAVZ01000005">
    <property type="protein sequence ID" value="RKG93669.1"/>
    <property type="molecule type" value="Genomic_DNA"/>
</dbReference>
<evidence type="ECO:0000313" key="5">
    <source>
        <dbReference type="EMBL" id="RKG93669.1"/>
    </source>
</evidence>
<evidence type="ECO:0008006" key="7">
    <source>
        <dbReference type="Google" id="ProtNLM"/>
    </source>
</evidence>
<dbReference type="InterPro" id="IPR059100">
    <property type="entry name" value="TSP3_bac"/>
</dbReference>
<organism evidence="5 6">
    <name type="scientific">Corallococcus terminator</name>
    <dbReference type="NCBI Taxonomy" id="2316733"/>
    <lineage>
        <taxon>Bacteria</taxon>
        <taxon>Pseudomonadati</taxon>
        <taxon>Myxococcota</taxon>
        <taxon>Myxococcia</taxon>
        <taxon>Myxococcales</taxon>
        <taxon>Cystobacterineae</taxon>
        <taxon>Myxococcaceae</taxon>
        <taxon>Corallococcus</taxon>
    </lineage>
</organism>
<dbReference type="SUPFAM" id="SSF55486">
    <property type="entry name" value="Metalloproteases ('zincins'), catalytic domain"/>
    <property type="match status" value="1"/>
</dbReference>
<keyword evidence="2" id="KW-0964">Secreted</keyword>
<dbReference type="PROSITE" id="PS00018">
    <property type="entry name" value="EF_HAND_1"/>
    <property type="match status" value="1"/>
</dbReference>
<gene>
    <name evidence="5" type="ORF">D7V88_01630</name>
</gene>
<reference evidence="6" key="1">
    <citation type="submission" date="2018-09" db="EMBL/GenBank/DDBJ databases">
        <authorList>
            <person name="Livingstone P.G."/>
            <person name="Whitworth D.E."/>
        </authorList>
    </citation>
    <scope>NUCLEOTIDE SEQUENCE [LARGE SCALE GENOMIC DNA]</scope>
    <source>
        <strain evidence="6">CA054A</strain>
    </source>
</reference>
<dbReference type="Gene3D" id="3.40.390.10">
    <property type="entry name" value="Collagenase (Catalytic Domain)"/>
    <property type="match status" value="1"/>
</dbReference>
<dbReference type="RefSeq" id="WP_120538815.1">
    <property type="nucleotide sequence ID" value="NZ_RAVZ01000005.1"/>
</dbReference>
<evidence type="ECO:0000256" key="4">
    <source>
        <dbReference type="ARBA" id="ARBA00022837"/>
    </source>
</evidence>
<dbReference type="AlphaFoldDB" id="A0A3A8JD97"/>
<evidence type="ECO:0000313" key="6">
    <source>
        <dbReference type="Proteomes" id="UP000268094"/>
    </source>
</evidence>
<dbReference type="Pfam" id="PF18884">
    <property type="entry name" value="TSP3_bac"/>
    <property type="match status" value="1"/>
</dbReference>
<proteinExistence type="predicted"/>